<feature type="compositionally biased region" description="Gly residues" evidence="1">
    <location>
        <begin position="1"/>
        <end position="12"/>
    </location>
</feature>
<name>A0A251RQ61_HELAN</name>
<evidence type="ECO:0000256" key="2">
    <source>
        <dbReference type="SAM" id="Phobius"/>
    </source>
</evidence>
<evidence type="ECO:0000313" key="3">
    <source>
        <dbReference type="EMBL" id="KAF5755417.1"/>
    </source>
</evidence>
<keyword evidence="2" id="KW-0812">Transmembrane</keyword>
<organism evidence="4 5">
    <name type="scientific">Helianthus annuus</name>
    <name type="common">Common sunflower</name>
    <dbReference type="NCBI Taxonomy" id="4232"/>
    <lineage>
        <taxon>Eukaryota</taxon>
        <taxon>Viridiplantae</taxon>
        <taxon>Streptophyta</taxon>
        <taxon>Embryophyta</taxon>
        <taxon>Tracheophyta</taxon>
        <taxon>Spermatophyta</taxon>
        <taxon>Magnoliopsida</taxon>
        <taxon>eudicotyledons</taxon>
        <taxon>Gunneridae</taxon>
        <taxon>Pentapetalae</taxon>
        <taxon>asterids</taxon>
        <taxon>campanulids</taxon>
        <taxon>Asterales</taxon>
        <taxon>Asteraceae</taxon>
        <taxon>Asteroideae</taxon>
        <taxon>Heliantheae alliance</taxon>
        <taxon>Heliantheae</taxon>
        <taxon>Helianthus</taxon>
    </lineage>
</organism>
<evidence type="ECO:0000313" key="4">
    <source>
        <dbReference type="EMBL" id="OTF86437.1"/>
    </source>
</evidence>
<reference evidence="4" key="2">
    <citation type="submission" date="2017-02" db="EMBL/GenBank/DDBJ databases">
        <title>Sunflower complete genome.</title>
        <authorList>
            <person name="Langlade N."/>
            <person name="Munos S."/>
        </authorList>
    </citation>
    <scope>NUCLEOTIDE SEQUENCE [LARGE SCALE GENOMIC DNA]</scope>
    <source>
        <tissue evidence="4">Leaves</tissue>
    </source>
</reference>
<accession>A0A251RQ61</accession>
<evidence type="ECO:0000256" key="1">
    <source>
        <dbReference type="SAM" id="MobiDB-lite"/>
    </source>
</evidence>
<dbReference type="EMBL" id="CM007906">
    <property type="protein sequence ID" value="OTF86437.1"/>
    <property type="molecule type" value="Genomic_DNA"/>
</dbReference>
<reference evidence="3 5" key="1">
    <citation type="journal article" date="2017" name="Nature">
        <title>The sunflower genome provides insights into oil metabolism, flowering and Asterid evolution.</title>
        <authorList>
            <person name="Badouin H."/>
            <person name="Gouzy J."/>
            <person name="Grassa C.J."/>
            <person name="Murat F."/>
            <person name="Staton S.E."/>
            <person name="Cottret L."/>
            <person name="Lelandais-Briere C."/>
            <person name="Owens G.L."/>
            <person name="Carrere S."/>
            <person name="Mayjonade B."/>
            <person name="Legrand L."/>
            <person name="Gill N."/>
            <person name="Kane N.C."/>
            <person name="Bowers J.E."/>
            <person name="Hubner S."/>
            <person name="Bellec A."/>
            <person name="Berard A."/>
            <person name="Berges H."/>
            <person name="Blanchet N."/>
            <person name="Boniface M.C."/>
            <person name="Brunel D."/>
            <person name="Catrice O."/>
            <person name="Chaidir N."/>
            <person name="Claudel C."/>
            <person name="Donnadieu C."/>
            <person name="Faraut T."/>
            <person name="Fievet G."/>
            <person name="Helmstetter N."/>
            <person name="King M."/>
            <person name="Knapp S.J."/>
            <person name="Lai Z."/>
            <person name="Le Paslier M.C."/>
            <person name="Lippi Y."/>
            <person name="Lorenzon L."/>
            <person name="Mandel J.R."/>
            <person name="Marage G."/>
            <person name="Marchand G."/>
            <person name="Marquand E."/>
            <person name="Bret-Mestries E."/>
            <person name="Morien E."/>
            <person name="Nambeesan S."/>
            <person name="Nguyen T."/>
            <person name="Pegot-Espagnet P."/>
            <person name="Pouilly N."/>
            <person name="Raftis F."/>
            <person name="Sallet E."/>
            <person name="Schiex T."/>
            <person name="Thomas J."/>
            <person name="Vandecasteele C."/>
            <person name="Vares D."/>
            <person name="Vear F."/>
            <person name="Vautrin S."/>
            <person name="Crespi M."/>
            <person name="Mangin B."/>
            <person name="Burke J.M."/>
            <person name="Salse J."/>
            <person name="Munos S."/>
            <person name="Vincourt P."/>
            <person name="Rieseberg L.H."/>
            <person name="Langlade N.B."/>
        </authorList>
    </citation>
    <scope>NUCLEOTIDE SEQUENCE [LARGE SCALE GENOMIC DNA]</scope>
    <source>
        <strain evidence="5">cv. SF193</strain>
        <tissue evidence="3">Leaves</tissue>
    </source>
</reference>
<sequence length="98" mass="10340">MVGAEVNGGDGGRFTRSREVNGGDGGWSVVLKPHPYPYHLRLVTHPTFSGEADAPSFLRRRWCPLVSPATLICGGFGGVAVGLVVWRWLGGGPAAAPR</sequence>
<proteinExistence type="predicted"/>
<feature type="region of interest" description="Disordered" evidence="1">
    <location>
        <begin position="1"/>
        <end position="25"/>
    </location>
</feature>
<protein>
    <submittedName>
        <fullName evidence="4">Uncharacterized protein</fullName>
    </submittedName>
</protein>
<evidence type="ECO:0000313" key="5">
    <source>
        <dbReference type="Proteomes" id="UP000215914"/>
    </source>
</evidence>
<gene>
    <name evidence="4" type="ORF">HannXRQ_Chr17g0550781</name>
    <name evidence="3" type="ORF">HanXRQr2_Chr17g0802561</name>
</gene>
<dbReference type="Proteomes" id="UP000215914">
    <property type="component" value="Chromosome 17"/>
</dbReference>
<dbReference type="InParanoid" id="A0A251RQ61"/>
<keyword evidence="5" id="KW-1185">Reference proteome</keyword>
<reference evidence="3" key="3">
    <citation type="submission" date="2020-06" db="EMBL/GenBank/DDBJ databases">
        <title>Helianthus annuus Genome sequencing and assembly Release 2.</title>
        <authorList>
            <person name="Gouzy J."/>
            <person name="Langlade N."/>
            <person name="Munos S."/>
        </authorList>
    </citation>
    <scope>NUCLEOTIDE SEQUENCE</scope>
    <source>
        <tissue evidence="3">Leaves</tissue>
    </source>
</reference>
<dbReference type="AlphaFoldDB" id="A0A251RQ61"/>
<feature type="transmembrane region" description="Helical" evidence="2">
    <location>
        <begin position="65"/>
        <end position="89"/>
    </location>
</feature>
<dbReference type="EMBL" id="MNCJ02000332">
    <property type="protein sequence ID" value="KAF5755417.1"/>
    <property type="molecule type" value="Genomic_DNA"/>
</dbReference>
<keyword evidence="2" id="KW-1133">Transmembrane helix</keyword>
<keyword evidence="2" id="KW-0472">Membrane</keyword>
<dbReference type="Gramene" id="mRNA:HanXRQr2_Chr17g0802561">
    <property type="protein sequence ID" value="CDS:HanXRQr2_Chr17g0802561.1"/>
    <property type="gene ID" value="HanXRQr2_Chr17g0802561"/>
</dbReference>